<dbReference type="AlphaFoldDB" id="A0A9X1TFF1"/>
<evidence type="ECO:0000313" key="5">
    <source>
        <dbReference type="Proteomes" id="UP001139000"/>
    </source>
</evidence>
<dbReference type="SUPFAM" id="SSF52540">
    <property type="entry name" value="P-loop containing nucleoside triphosphate hydrolases"/>
    <property type="match status" value="1"/>
</dbReference>
<dbReference type="PANTHER" id="PTHR32071">
    <property type="entry name" value="TRANSCRIPTIONAL REGULATORY PROTEIN"/>
    <property type="match status" value="1"/>
</dbReference>
<keyword evidence="2" id="KW-0067">ATP-binding</keyword>
<dbReference type="PROSITE" id="PS00675">
    <property type="entry name" value="SIGMA54_INTERACT_1"/>
    <property type="match status" value="1"/>
</dbReference>
<dbReference type="FunFam" id="3.40.50.300:FF:000006">
    <property type="entry name" value="DNA-binding transcriptional regulator NtrC"/>
    <property type="match status" value="1"/>
</dbReference>
<accession>A0A9X1TFF1</accession>
<dbReference type="GO" id="GO:0005524">
    <property type="term" value="F:ATP binding"/>
    <property type="evidence" value="ECO:0007669"/>
    <property type="project" value="UniProtKB-KW"/>
</dbReference>
<dbReference type="PROSITE" id="PS50045">
    <property type="entry name" value="SIGMA54_INTERACT_4"/>
    <property type="match status" value="1"/>
</dbReference>
<dbReference type="Gene3D" id="1.10.8.60">
    <property type="match status" value="1"/>
</dbReference>
<organism evidence="4 5">
    <name type="scientific">Dyadobacter chenwenxiniae</name>
    <dbReference type="NCBI Taxonomy" id="2906456"/>
    <lineage>
        <taxon>Bacteria</taxon>
        <taxon>Pseudomonadati</taxon>
        <taxon>Bacteroidota</taxon>
        <taxon>Cytophagia</taxon>
        <taxon>Cytophagales</taxon>
        <taxon>Spirosomataceae</taxon>
        <taxon>Dyadobacter</taxon>
    </lineage>
</organism>
<name>A0A9X1TFF1_9BACT</name>
<dbReference type="InterPro" id="IPR003593">
    <property type="entry name" value="AAA+_ATPase"/>
</dbReference>
<evidence type="ECO:0000313" key="4">
    <source>
        <dbReference type="EMBL" id="MCF0062559.1"/>
    </source>
</evidence>
<dbReference type="CDD" id="cd00009">
    <property type="entry name" value="AAA"/>
    <property type="match status" value="1"/>
</dbReference>
<feature type="domain" description="Sigma-54 factor interaction" evidence="3">
    <location>
        <begin position="110"/>
        <end position="339"/>
    </location>
</feature>
<dbReference type="PANTHER" id="PTHR32071:SF14">
    <property type="entry name" value="TRANSCRIPTIONAL REGULATORY PROTEIN RTCR"/>
    <property type="match status" value="1"/>
</dbReference>
<dbReference type="InterPro" id="IPR058031">
    <property type="entry name" value="AAA_lid_NorR"/>
</dbReference>
<dbReference type="Gene3D" id="3.40.50.300">
    <property type="entry name" value="P-loop containing nucleotide triphosphate hydrolases"/>
    <property type="match status" value="1"/>
</dbReference>
<dbReference type="Pfam" id="PF25601">
    <property type="entry name" value="AAA_lid_14"/>
    <property type="match status" value="1"/>
</dbReference>
<comment type="caution">
    <text evidence="4">The sequence shown here is derived from an EMBL/GenBank/DDBJ whole genome shotgun (WGS) entry which is preliminary data.</text>
</comment>
<proteinExistence type="predicted"/>
<evidence type="ECO:0000259" key="3">
    <source>
        <dbReference type="PROSITE" id="PS50045"/>
    </source>
</evidence>
<dbReference type="Pfam" id="PF00158">
    <property type="entry name" value="Sigma54_activat"/>
    <property type="match status" value="1"/>
</dbReference>
<keyword evidence="5" id="KW-1185">Reference proteome</keyword>
<sequence length="430" mass="48469">MNSFSSSRLRINRDHAGCSLCIVLVDNADQLEEAKGIVHAWSAGQQKSIVVIFDTCLCKAALVWELLFQGASYVYDFENTPFLNKVIEEQIGRWQTVESLLQTSFVRENLLGESQAWKSTIREMIEVAAFSQSSVLIIGESGTGKEMLSKLVHHFDTRKNKGELVLLDCSAIAPELSGSEFFGHEKGAFTGAHNVREGAFSLADQGTLFLDEIGELPARLQSELLRVIQEGMYKPVGGNYWKKTNFRLVGATNRTLHEEVSAGHFRLDLFYRLSTWVCKVPCLAERQEDIPLLVERFLHRFFGRADIPRIDESVMEYLIDRQYRGNVRELQQVVQRIANRHVGSGPITLSDIPSLDRPECRQSQANYSTYSGYERAIQNILDQGCNLDDIKKLTSQIAIDLAIKSENGSINKAAERLGITTRAIQYNKQK</sequence>
<evidence type="ECO:0000256" key="1">
    <source>
        <dbReference type="ARBA" id="ARBA00022741"/>
    </source>
</evidence>
<dbReference type="Proteomes" id="UP001139000">
    <property type="component" value="Unassembled WGS sequence"/>
</dbReference>
<keyword evidence="1" id="KW-0547">Nucleotide-binding</keyword>
<dbReference type="InterPro" id="IPR002078">
    <property type="entry name" value="Sigma_54_int"/>
</dbReference>
<dbReference type="InterPro" id="IPR027417">
    <property type="entry name" value="P-loop_NTPase"/>
</dbReference>
<dbReference type="RefSeq" id="WP_234655660.1">
    <property type="nucleotide sequence ID" value="NZ_CP094997.1"/>
</dbReference>
<dbReference type="SMART" id="SM00382">
    <property type="entry name" value="AAA"/>
    <property type="match status" value="1"/>
</dbReference>
<dbReference type="GO" id="GO:0006355">
    <property type="term" value="P:regulation of DNA-templated transcription"/>
    <property type="evidence" value="ECO:0007669"/>
    <property type="project" value="InterPro"/>
</dbReference>
<dbReference type="InterPro" id="IPR025662">
    <property type="entry name" value="Sigma_54_int_dom_ATP-bd_1"/>
</dbReference>
<gene>
    <name evidence="4" type="ORF">LXM26_13715</name>
</gene>
<dbReference type="EMBL" id="JAJTTC010000002">
    <property type="protein sequence ID" value="MCF0062559.1"/>
    <property type="molecule type" value="Genomic_DNA"/>
</dbReference>
<protein>
    <submittedName>
        <fullName evidence="4">Sigma 54-interacting transcriptional regulator</fullName>
    </submittedName>
</protein>
<reference evidence="4" key="1">
    <citation type="submission" date="2021-12" db="EMBL/GenBank/DDBJ databases">
        <title>Novel species in genus Dyadobacter.</title>
        <authorList>
            <person name="Ma C."/>
        </authorList>
    </citation>
    <scope>NUCLEOTIDE SEQUENCE</scope>
    <source>
        <strain evidence="4">LJ419</strain>
    </source>
</reference>
<evidence type="ECO:0000256" key="2">
    <source>
        <dbReference type="ARBA" id="ARBA00022840"/>
    </source>
</evidence>